<gene>
    <name evidence="2" type="ORF">LECACI_7A004604</name>
</gene>
<accession>A0AAI8YZ08</accession>
<feature type="compositionally biased region" description="Acidic residues" evidence="1">
    <location>
        <begin position="43"/>
        <end position="53"/>
    </location>
</feature>
<name>A0AAI8YZ08_9PEZI</name>
<organism evidence="2 3">
    <name type="scientific">Lecanosticta acicola</name>
    <dbReference type="NCBI Taxonomy" id="111012"/>
    <lineage>
        <taxon>Eukaryota</taxon>
        <taxon>Fungi</taxon>
        <taxon>Dikarya</taxon>
        <taxon>Ascomycota</taxon>
        <taxon>Pezizomycotina</taxon>
        <taxon>Dothideomycetes</taxon>
        <taxon>Dothideomycetidae</taxon>
        <taxon>Mycosphaerellales</taxon>
        <taxon>Mycosphaerellaceae</taxon>
        <taxon>Lecanosticta</taxon>
    </lineage>
</organism>
<feature type="compositionally biased region" description="Basic residues" evidence="1">
    <location>
        <begin position="281"/>
        <end position="297"/>
    </location>
</feature>
<feature type="region of interest" description="Disordered" evidence="1">
    <location>
        <begin position="1"/>
        <end position="75"/>
    </location>
</feature>
<comment type="caution">
    <text evidence="2">The sequence shown here is derived from an EMBL/GenBank/DDBJ whole genome shotgun (WGS) entry which is preliminary data.</text>
</comment>
<dbReference type="Proteomes" id="UP001296104">
    <property type="component" value="Unassembled WGS sequence"/>
</dbReference>
<protein>
    <recommendedName>
        <fullName evidence="4">WW domain-containing protein</fullName>
    </recommendedName>
</protein>
<dbReference type="AlphaFoldDB" id="A0AAI8YZ08"/>
<evidence type="ECO:0000313" key="2">
    <source>
        <dbReference type="EMBL" id="CAK4016740.1"/>
    </source>
</evidence>
<reference evidence="2" key="1">
    <citation type="submission" date="2023-11" db="EMBL/GenBank/DDBJ databases">
        <authorList>
            <person name="Alioto T."/>
            <person name="Alioto T."/>
            <person name="Gomez Garrido J."/>
        </authorList>
    </citation>
    <scope>NUCLEOTIDE SEQUENCE</scope>
</reference>
<evidence type="ECO:0008006" key="4">
    <source>
        <dbReference type="Google" id="ProtNLM"/>
    </source>
</evidence>
<evidence type="ECO:0000256" key="1">
    <source>
        <dbReference type="SAM" id="MobiDB-lite"/>
    </source>
</evidence>
<proteinExistence type="predicted"/>
<sequence>MAQNEEYHILGAAQRRASQTSNDHQDDQPPEADTDEKNPDAADQAEEAQDDTATEQANVSAEHGEDEKTQSDYERDEDARLECHYTWYECKCDVPGPAGETRFYWNKATNASTYVEPDDKYWIFDPTTMGRDKTVGLQEPGSAALRHEAEKPPYMGYNPAIHGDYDPNADYAKWHEQKYAQEDATAVASRMPYGGPNGVQGYGMVGTATEYTSTLGFNRFSGHAQQAHLAPERHSDSAKSGRQMNAFFDTEAAANSHDGRSLKEERRNIKYTKAEMQEMRKMRHEKKEKKRRQFWSS</sequence>
<feature type="compositionally biased region" description="Basic and acidic residues" evidence="1">
    <location>
        <begin position="62"/>
        <end position="75"/>
    </location>
</feature>
<keyword evidence="3" id="KW-1185">Reference proteome</keyword>
<dbReference type="EMBL" id="CAVMBE010000026">
    <property type="protein sequence ID" value="CAK4016740.1"/>
    <property type="molecule type" value="Genomic_DNA"/>
</dbReference>
<feature type="region of interest" description="Disordered" evidence="1">
    <location>
        <begin position="251"/>
        <end position="297"/>
    </location>
</feature>
<feature type="compositionally biased region" description="Basic and acidic residues" evidence="1">
    <location>
        <begin position="257"/>
        <end position="280"/>
    </location>
</feature>
<evidence type="ECO:0000313" key="3">
    <source>
        <dbReference type="Proteomes" id="UP001296104"/>
    </source>
</evidence>